<feature type="region of interest" description="Disordered" evidence="1">
    <location>
        <begin position="179"/>
        <end position="201"/>
    </location>
</feature>
<proteinExistence type="predicted"/>
<sequence length="364" mass="40549">MPVKKGEAHVRWDDYPEMRIALSVLHNELEMHVNDRIKVMNIAFAQELIACGYNNGFWKGDHIESQWREHLLTAMCQSRKASKAWKWQFDAEDRKSMVARLRNIAIPMALAKPVAGEVHLDNGDGAGEGTTSSGDDATNEKKLVESERDDGALENTDSDEDFVEGGRTRRRVKEISFKNRSAARPKKTTVREAQSSGNRDNVATNKRVPIATREATSRSYRVQPARKLKLRQSAMPKHQKFKVVGWDPNPVPGFEPLESTTLRFGRPPVDPHRIYRNQARTVGVQDDSDAQGDESSEDSTEGDGYGGQTAPPFVGGSDADGEGKIEEYLNRLPRMQRATGNDASDGLSSLHDSEEQPAPPQVEK</sequence>
<organism evidence="2 3">
    <name type="scientific">Dothistroma septosporum (strain NZE10 / CBS 128990)</name>
    <name type="common">Red band needle blight fungus</name>
    <name type="synonym">Mycosphaerella pini</name>
    <dbReference type="NCBI Taxonomy" id="675120"/>
    <lineage>
        <taxon>Eukaryota</taxon>
        <taxon>Fungi</taxon>
        <taxon>Dikarya</taxon>
        <taxon>Ascomycota</taxon>
        <taxon>Pezizomycotina</taxon>
        <taxon>Dothideomycetes</taxon>
        <taxon>Dothideomycetidae</taxon>
        <taxon>Mycosphaerellales</taxon>
        <taxon>Mycosphaerellaceae</taxon>
        <taxon>Dothistroma</taxon>
    </lineage>
</organism>
<dbReference type="Proteomes" id="UP000016933">
    <property type="component" value="Unassembled WGS sequence"/>
</dbReference>
<reference evidence="3" key="1">
    <citation type="journal article" date="2012" name="PLoS Genet.">
        <title>The genomes of the fungal plant pathogens Cladosporium fulvum and Dothistroma septosporum reveal adaptation to different hosts and lifestyles but also signatures of common ancestry.</title>
        <authorList>
            <person name="de Wit P.J.G.M."/>
            <person name="van der Burgt A."/>
            <person name="Oekmen B."/>
            <person name="Stergiopoulos I."/>
            <person name="Abd-Elsalam K.A."/>
            <person name="Aerts A.L."/>
            <person name="Bahkali A.H."/>
            <person name="Beenen H.G."/>
            <person name="Chettri P."/>
            <person name="Cox M.P."/>
            <person name="Datema E."/>
            <person name="de Vries R.P."/>
            <person name="Dhillon B."/>
            <person name="Ganley A.R."/>
            <person name="Griffiths S.A."/>
            <person name="Guo Y."/>
            <person name="Hamelin R.C."/>
            <person name="Henrissat B."/>
            <person name="Kabir M.S."/>
            <person name="Jashni M.K."/>
            <person name="Kema G."/>
            <person name="Klaubauf S."/>
            <person name="Lapidus A."/>
            <person name="Levasseur A."/>
            <person name="Lindquist E."/>
            <person name="Mehrabi R."/>
            <person name="Ohm R.A."/>
            <person name="Owen T.J."/>
            <person name="Salamov A."/>
            <person name="Schwelm A."/>
            <person name="Schijlen E."/>
            <person name="Sun H."/>
            <person name="van den Burg H.A."/>
            <person name="van Ham R.C.H.J."/>
            <person name="Zhang S."/>
            <person name="Goodwin S.B."/>
            <person name="Grigoriev I.V."/>
            <person name="Collemare J."/>
            <person name="Bradshaw R.E."/>
        </authorList>
    </citation>
    <scope>NUCLEOTIDE SEQUENCE [LARGE SCALE GENOMIC DNA]</scope>
    <source>
        <strain evidence="3">NZE10 / CBS 128990</strain>
    </source>
</reference>
<gene>
    <name evidence="2" type="ORF">DOTSEDRAFT_39628</name>
</gene>
<feature type="compositionally biased region" description="Basic and acidic residues" evidence="1">
    <location>
        <begin position="138"/>
        <end position="151"/>
    </location>
</feature>
<evidence type="ECO:0000256" key="1">
    <source>
        <dbReference type="SAM" id="MobiDB-lite"/>
    </source>
</evidence>
<dbReference type="HOGENOM" id="CLU_760821_0_0_1"/>
<feature type="region of interest" description="Disordered" evidence="1">
    <location>
        <begin position="257"/>
        <end position="364"/>
    </location>
</feature>
<dbReference type="EMBL" id="KB446548">
    <property type="protein sequence ID" value="EME38087.1"/>
    <property type="molecule type" value="Genomic_DNA"/>
</dbReference>
<accession>M2WHL0</accession>
<dbReference type="AlphaFoldDB" id="M2WHL0"/>
<reference evidence="2 3" key="2">
    <citation type="journal article" date="2012" name="PLoS Pathog.">
        <title>Diverse lifestyles and strategies of plant pathogenesis encoded in the genomes of eighteen Dothideomycetes fungi.</title>
        <authorList>
            <person name="Ohm R.A."/>
            <person name="Feau N."/>
            <person name="Henrissat B."/>
            <person name="Schoch C.L."/>
            <person name="Horwitz B.A."/>
            <person name="Barry K.W."/>
            <person name="Condon B.J."/>
            <person name="Copeland A.C."/>
            <person name="Dhillon B."/>
            <person name="Glaser F."/>
            <person name="Hesse C.N."/>
            <person name="Kosti I."/>
            <person name="LaButti K."/>
            <person name="Lindquist E.A."/>
            <person name="Lucas S."/>
            <person name="Salamov A.A."/>
            <person name="Bradshaw R.E."/>
            <person name="Ciuffetti L."/>
            <person name="Hamelin R.C."/>
            <person name="Kema G.H.J."/>
            <person name="Lawrence C."/>
            <person name="Scott J.A."/>
            <person name="Spatafora J.W."/>
            <person name="Turgeon B.G."/>
            <person name="de Wit P.J.G.M."/>
            <person name="Zhong S."/>
            <person name="Goodwin S.B."/>
            <person name="Grigoriev I.V."/>
        </authorList>
    </citation>
    <scope>NUCLEOTIDE SEQUENCE [LARGE SCALE GENOMIC DNA]</scope>
    <source>
        <strain evidence="3">NZE10 / CBS 128990</strain>
    </source>
</reference>
<keyword evidence="3" id="KW-1185">Reference proteome</keyword>
<protein>
    <submittedName>
        <fullName evidence="2">Uncharacterized protein</fullName>
    </submittedName>
</protein>
<feature type="compositionally biased region" description="Polar residues" evidence="1">
    <location>
        <begin position="191"/>
        <end position="201"/>
    </location>
</feature>
<feature type="compositionally biased region" description="Acidic residues" evidence="1">
    <location>
        <begin position="286"/>
        <end position="301"/>
    </location>
</feature>
<name>M2WHL0_DOTSN</name>
<dbReference type="OrthoDB" id="10639982at2759"/>
<evidence type="ECO:0000313" key="3">
    <source>
        <dbReference type="Proteomes" id="UP000016933"/>
    </source>
</evidence>
<evidence type="ECO:0000313" key="2">
    <source>
        <dbReference type="EMBL" id="EME38087.1"/>
    </source>
</evidence>
<feature type="region of interest" description="Disordered" evidence="1">
    <location>
        <begin position="119"/>
        <end position="167"/>
    </location>
</feature>